<keyword evidence="3" id="KW-1185">Reference proteome</keyword>
<reference evidence="2 3" key="1">
    <citation type="submission" date="2022-06" db="EMBL/GenBank/DDBJ databases">
        <title>Genomic Encyclopedia of Archaeal and Bacterial Type Strains, Phase II (KMG-II): from individual species to whole genera.</title>
        <authorList>
            <person name="Goeker M."/>
        </authorList>
    </citation>
    <scope>NUCLEOTIDE SEQUENCE [LARGE SCALE GENOMIC DNA]</scope>
    <source>
        <strain evidence="2 3">DSM 44255</strain>
    </source>
</reference>
<evidence type="ECO:0000313" key="2">
    <source>
        <dbReference type="EMBL" id="MCP2272152.1"/>
    </source>
</evidence>
<evidence type="ECO:0000256" key="1">
    <source>
        <dbReference type="SAM" id="Phobius"/>
    </source>
</evidence>
<proteinExistence type="predicted"/>
<name>A0ABT1IHP0_9PSEU</name>
<feature type="transmembrane region" description="Helical" evidence="1">
    <location>
        <begin position="44"/>
        <end position="67"/>
    </location>
</feature>
<feature type="transmembrane region" description="Helical" evidence="1">
    <location>
        <begin position="147"/>
        <end position="167"/>
    </location>
</feature>
<dbReference type="EMBL" id="JAMTCO010000011">
    <property type="protein sequence ID" value="MCP2272152.1"/>
    <property type="molecule type" value="Genomic_DNA"/>
</dbReference>
<feature type="transmembrane region" description="Helical" evidence="1">
    <location>
        <begin position="122"/>
        <end position="141"/>
    </location>
</feature>
<protein>
    <submittedName>
        <fullName evidence="2">Uncharacterized protein</fullName>
    </submittedName>
</protein>
<dbReference type="Proteomes" id="UP001205185">
    <property type="component" value="Unassembled WGS sequence"/>
</dbReference>
<keyword evidence="1" id="KW-0812">Transmembrane</keyword>
<keyword evidence="1" id="KW-1133">Transmembrane helix</keyword>
<dbReference type="RefSeq" id="WP_253889087.1">
    <property type="nucleotide sequence ID" value="NZ_BAAAVB010000015.1"/>
</dbReference>
<feature type="transmembrane region" description="Helical" evidence="1">
    <location>
        <begin position="87"/>
        <end position="110"/>
    </location>
</feature>
<organism evidence="2 3">
    <name type="scientific">Actinokineospora diospyrosa</name>
    <dbReference type="NCBI Taxonomy" id="103728"/>
    <lineage>
        <taxon>Bacteria</taxon>
        <taxon>Bacillati</taxon>
        <taxon>Actinomycetota</taxon>
        <taxon>Actinomycetes</taxon>
        <taxon>Pseudonocardiales</taxon>
        <taxon>Pseudonocardiaceae</taxon>
        <taxon>Actinokineospora</taxon>
    </lineage>
</organism>
<comment type="caution">
    <text evidence="2">The sequence shown here is derived from an EMBL/GenBank/DDBJ whole genome shotgun (WGS) entry which is preliminary data.</text>
</comment>
<accession>A0ABT1IHP0</accession>
<keyword evidence="1" id="KW-0472">Membrane</keyword>
<evidence type="ECO:0000313" key="3">
    <source>
        <dbReference type="Proteomes" id="UP001205185"/>
    </source>
</evidence>
<gene>
    <name evidence="2" type="ORF">LV75_004671</name>
</gene>
<sequence>MTSNDPAPDKTWQPMPVAPPARVLLPHQEWPTQRPELVQTAFRLLIALAVFNLAFAIVVVAIGKAGFEPLVESALLESGEDATASAVSLGATVAFAVSLVFALVPGIVYAGLCVPVRNGHNWARVTVTVFAGLHLAERLYQLFVGDAGGFVVVLHIGLLVAALFCLYSKQARPYFRPETPAN</sequence>